<sequence>MSHISAWKALVDCWKSPALGGGPRNIQTTCEMRAGKDRPGITTPINGSPLPFSGSLSSFPPPCPIPLPASVKEYYQYQRPSPSRQRASAHPHAPPPPPARPDGHPPLDGPPSSSGSSEDPNADAAVDALYAAQPRTLAAAQDRARPADRVRSILHVREGAAVFGGRVRRRARGLPPVLVRGARAAAAGVVPRECVQGGGAGARPSVGSLEVLTRGIVLAEDGEPRAHSDTAIRVQGGEAHLLGYQGTYFDSDGAWETTINKFASALPPLTVPINGRDEPRVVFDTLPLLEGARTSLNKRNAPTDIKTPITIPFFYPNASGFRMHLTPTEPSELRAAKASGRRPFILIALFPRLSAFPI</sequence>
<keyword evidence="3" id="KW-1185">Reference proteome</keyword>
<dbReference type="AlphaFoldDB" id="A0AAD7DF84"/>
<comment type="caution">
    <text evidence="2">The sequence shown here is derived from an EMBL/GenBank/DDBJ whole genome shotgun (WGS) entry which is preliminary data.</text>
</comment>
<dbReference type="EMBL" id="JARKIE010000066">
    <property type="protein sequence ID" value="KAJ7690264.1"/>
    <property type="molecule type" value="Genomic_DNA"/>
</dbReference>
<protein>
    <submittedName>
        <fullName evidence="2">Uncharacterized protein</fullName>
    </submittedName>
</protein>
<feature type="compositionally biased region" description="Low complexity" evidence="1">
    <location>
        <begin position="110"/>
        <end position="121"/>
    </location>
</feature>
<feature type="region of interest" description="Disordered" evidence="1">
    <location>
        <begin position="75"/>
        <end position="121"/>
    </location>
</feature>
<organism evidence="2 3">
    <name type="scientific">Mycena rosella</name>
    <name type="common">Pink bonnet</name>
    <name type="synonym">Agaricus rosellus</name>
    <dbReference type="NCBI Taxonomy" id="1033263"/>
    <lineage>
        <taxon>Eukaryota</taxon>
        <taxon>Fungi</taxon>
        <taxon>Dikarya</taxon>
        <taxon>Basidiomycota</taxon>
        <taxon>Agaricomycotina</taxon>
        <taxon>Agaricomycetes</taxon>
        <taxon>Agaricomycetidae</taxon>
        <taxon>Agaricales</taxon>
        <taxon>Marasmiineae</taxon>
        <taxon>Mycenaceae</taxon>
        <taxon>Mycena</taxon>
    </lineage>
</organism>
<dbReference type="Proteomes" id="UP001221757">
    <property type="component" value="Unassembled WGS sequence"/>
</dbReference>
<name>A0AAD7DF84_MYCRO</name>
<evidence type="ECO:0000313" key="3">
    <source>
        <dbReference type="Proteomes" id="UP001221757"/>
    </source>
</evidence>
<evidence type="ECO:0000256" key="1">
    <source>
        <dbReference type="SAM" id="MobiDB-lite"/>
    </source>
</evidence>
<accession>A0AAD7DF84</accession>
<reference evidence="2" key="1">
    <citation type="submission" date="2023-03" db="EMBL/GenBank/DDBJ databases">
        <title>Massive genome expansion in bonnet fungi (Mycena s.s.) driven by repeated elements and novel gene families across ecological guilds.</title>
        <authorList>
            <consortium name="Lawrence Berkeley National Laboratory"/>
            <person name="Harder C.B."/>
            <person name="Miyauchi S."/>
            <person name="Viragh M."/>
            <person name="Kuo A."/>
            <person name="Thoen E."/>
            <person name="Andreopoulos B."/>
            <person name="Lu D."/>
            <person name="Skrede I."/>
            <person name="Drula E."/>
            <person name="Henrissat B."/>
            <person name="Morin E."/>
            <person name="Kohler A."/>
            <person name="Barry K."/>
            <person name="LaButti K."/>
            <person name="Morin E."/>
            <person name="Salamov A."/>
            <person name="Lipzen A."/>
            <person name="Mereny Z."/>
            <person name="Hegedus B."/>
            <person name="Baldrian P."/>
            <person name="Stursova M."/>
            <person name="Weitz H."/>
            <person name="Taylor A."/>
            <person name="Grigoriev I.V."/>
            <person name="Nagy L.G."/>
            <person name="Martin F."/>
            <person name="Kauserud H."/>
        </authorList>
    </citation>
    <scope>NUCLEOTIDE SEQUENCE</scope>
    <source>
        <strain evidence="2">CBHHK067</strain>
    </source>
</reference>
<evidence type="ECO:0000313" key="2">
    <source>
        <dbReference type="EMBL" id="KAJ7690264.1"/>
    </source>
</evidence>
<proteinExistence type="predicted"/>
<gene>
    <name evidence="2" type="ORF">B0H17DRAFT_1179970</name>
</gene>